<dbReference type="PANTHER" id="PTHR43180:SF66">
    <property type="entry name" value="SHORT-CHAIN DEHYDROGENASE_REDUCTASE FAMILY PROTEIN"/>
    <property type="match status" value="1"/>
</dbReference>
<evidence type="ECO:0000313" key="3">
    <source>
        <dbReference type="EMBL" id="KIP03074.1"/>
    </source>
</evidence>
<sequence length="275" mass="29771">MAATRPGRLEGKVCIVTGAGHPRGIGWTTIKRFAEEGPRHIYALDFEPKNFGILEEEARSKFPNTKVTFVQVDACDEAAIQGVCETAVQQEGRLDVFFANAGVLGSRHDLTCEEETLENFMRVLKNNVASQFLALKHAPKYMTKPDDAKGKPVGGGSIVLTASIASYRGGLAPVAYTAGKAATASMAQSTSVEFLRKGHNVRVNAVAPGFMKTELIPGGHFTHAREVVPEYFEDPICIANAVLYLASEEANFVNGETLVVDNTLINGIRLDKIFQ</sequence>
<dbReference type="InterPro" id="IPR002347">
    <property type="entry name" value="SDR_fam"/>
</dbReference>
<dbReference type="Pfam" id="PF13561">
    <property type="entry name" value="adh_short_C2"/>
    <property type="match status" value="1"/>
</dbReference>
<keyword evidence="4" id="KW-1185">Reference proteome</keyword>
<keyword evidence="2" id="KW-0560">Oxidoreductase</keyword>
<dbReference type="Proteomes" id="UP000053257">
    <property type="component" value="Unassembled WGS sequence"/>
</dbReference>
<dbReference type="AlphaFoldDB" id="A0A0C3NEL2"/>
<dbReference type="SUPFAM" id="SSF51735">
    <property type="entry name" value="NAD(P)-binding Rossmann-fold domains"/>
    <property type="match status" value="1"/>
</dbReference>
<dbReference type="GO" id="GO:0016491">
    <property type="term" value="F:oxidoreductase activity"/>
    <property type="evidence" value="ECO:0007669"/>
    <property type="project" value="UniProtKB-KW"/>
</dbReference>
<dbReference type="HOGENOM" id="CLU_010194_1_0_1"/>
<proteinExistence type="inferred from homology"/>
<dbReference type="Gene3D" id="3.40.50.720">
    <property type="entry name" value="NAD(P)-binding Rossmann-like Domain"/>
    <property type="match status" value="1"/>
</dbReference>
<organism evidence="3 4">
    <name type="scientific">Phlebiopsis gigantea (strain 11061_1 CR5-6)</name>
    <name type="common">White-rot fungus</name>
    <name type="synonym">Peniophora gigantea</name>
    <dbReference type="NCBI Taxonomy" id="745531"/>
    <lineage>
        <taxon>Eukaryota</taxon>
        <taxon>Fungi</taxon>
        <taxon>Dikarya</taxon>
        <taxon>Basidiomycota</taxon>
        <taxon>Agaricomycotina</taxon>
        <taxon>Agaricomycetes</taxon>
        <taxon>Polyporales</taxon>
        <taxon>Phanerochaetaceae</taxon>
        <taxon>Phlebiopsis</taxon>
    </lineage>
</organism>
<comment type="similarity">
    <text evidence="1">Belongs to the short-chain dehydrogenases/reductases (SDR) family.</text>
</comment>
<dbReference type="CDD" id="cd05233">
    <property type="entry name" value="SDR_c"/>
    <property type="match status" value="1"/>
</dbReference>
<dbReference type="EMBL" id="KN840635">
    <property type="protein sequence ID" value="KIP03074.1"/>
    <property type="molecule type" value="Genomic_DNA"/>
</dbReference>
<dbReference type="OrthoDB" id="4131217at2759"/>
<dbReference type="InterPro" id="IPR036291">
    <property type="entry name" value="NAD(P)-bd_dom_sf"/>
</dbReference>
<evidence type="ECO:0000313" key="4">
    <source>
        <dbReference type="Proteomes" id="UP000053257"/>
    </source>
</evidence>
<accession>A0A0C3NEL2</accession>
<evidence type="ECO:0000256" key="2">
    <source>
        <dbReference type="ARBA" id="ARBA00023002"/>
    </source>
</evidence>
<evidence type="ECO:0008006" key="5">
    <source>
        <dbReference type="Google" id="ProtNLM"/>
    </source>
</evidence>
<gene>
    <name evidence="3" type="ORF">PHLGIDRAFT_256290</name>
</gene>
<evidence type="ECO:0000256" key="1">
    <source>
        <dbReference type="ARBA" id="ARBA00006484"/>
    </source>
</evidence>
<dbReference type="PANTHER" id="PTHR43180">
    <property type="entry name" value="3-OXOACYL-(ACYL-CARRIER-PROTEIN) REDUCTASE (AFU_ORTHOLOGUE AFUA_6G11210)"/>
    <property type="match status" value="1"/>
</dbReference>
<dbReference type="PRINTS" id="PR00081">
    <property type="entry name" value="GDHRDH"/>
</dbReference>
<name>A0A0C3NEL2_PHLG1</name>
<protein>
    <recommendedName>
        <fullName evidence="5">NAD(P)-binding protein</fullName>
    </recommendedName>
</protein>
<dbReference type="STRING" id="745531.A0A0C3NEL2"/>
<reference evidence="3 4" key="1">
    <citation type="journal article" date="2014" name="PLoS Genet.">
        <title>Analysis of the Phlebiopsis gigantea genome, transcriptome and secretome provides insight into its pioneer colonization strategies of wood.</title>
        <authorList>
            <person name="Hori C."/>
            <person name="Ishida T."/>
            <person name="Igarashi K."/>
            <person name="Samejima M."/>
            <person name="Suzuki H."/>
            <person name="Master E."/>
            <person name="Ferreira P."/>
            <person name="Ruiz-Duenas F.J."/>
            <person name="Held B."/>
            <person name="Canessa P."/>
            <person name="Larrondo L.F."/>
            <person name="Schmoll M."/>
            <person name="Druzhinina I.S."/>
            <person name="Kubicek C.P."/>
            <person name="Gaskell J.A."/>
            <person name="Kersten P."/>
            <person name="St John F."/>
            <person name="Glasner J."/>
            <person name="Sabat G."/>
            <person name="Splinter BonDurant S."/>
            <person name="Syed K."/>
            <person name="Yadav J."/>
            <person name="Mgbeahuruike A.C."/>
            <person name="Kovalchuk A."/>
            <person name="Asiegbu F.O."/>
            <person name="Lackner G."/>
            <person name="Hoffmeister D."/>
            <person name="Rencoret J."/>
            <person name="Gutierrez A."/>
            <person name="Sun H."/>
            <person name="Lindquist E."/>
            <person name="Barry K."/>
            <person name="Riley R."/>
            <person name="Grigoriev I.V."/>
            <person name="Henrissat B."/>
            <person name="Kues U."/>
            <person name="Berka R.M."/>
            <person name="Martinez A.T."/>
            <person name="Covert S.F."/>
            <person name="Blanchette R.A."/>
            <person name="Cullen D."/>
        </authorList>
    </citation>
    <scope>NUCLEOTIDE SEQUENCE [LARGE SCALE GENOMIC DNA]</scope>
    <source>
        <strain evidence="3 4">11061_1 CR5-6</strain>
    </source>
</reference>